<dbReference type="Proteomes" id="UP001597374">
    <property type="component" value="Unassembled WGS sequence"/>
</dbReference>
<keyword evidence="2" id="KW-1185">Reference proteome</keyword>
<name>A0ABW5CZS0_9BACT</name>
<evidence type="ECO:0000313" key="1">
    <source>
        <dbReference type="EMBL" id="MFD2247921.1"/>
    </source>
</evidence>
<comment type="caution">
    <text evidence="1">The sequence shown here is derived from an EMBL/GenBank/DDBJ whole genome shotgun (WGS) entry which is preliminary data.</text>
</comment>
<proteinExistence type="predicted"/>
<accession>A0ABW5CZS0</accession>
<evidence type="ECO:0000313" key="2">
    <source>
        <dbReference type="Proteomes" id="UP001597374"/>
    </source>
</evidence>
<organism evidence="1 2">
    <name type="scientific">Pontibacter ruber</name>
    <dbReference type="NCBI Taxonomy" id="1343895"/>
    <lineage>
        <taxon>Bacteria</taxon>
        <taxon>Pseudomonadati</taxon>
        <taxon>Bacteroidota</taxon>
        <taxon>Cytophagia</taxon>
        <taxon>Cytophagales</taxon>
        <taxon>Hymenobacteraceae</taxon>
        <taxon>Pontibacter</taxon>
    </lineage>
</organism>
<dbReference type="RefSeq" id="WP_250431172.1">
    <property type="nucleotide sequence ID" value="NZ_JALPRR010000003.1"/>
</dbReference>
<protein>
    <submittedName>
        <fullName evidence="1">Uncharacterized protein</fullName>
    </submittedName>
</protein>
<gene>
    <name evidence="1" type="ORF">ACFSKP_16760</name>
</gene>
<reference evidence="2" key="1">
    <citation type="journal article" date="2019" name="Int. J. Syst. Evol. Microbiol.">
        <title>The Global Catalogue of Microorganisms (GCM) 10K type strain sequencing project: providing services to taxonomists for standard genome sequencing and annotation.</title>
        <authorList>
            <consortium name="The Broad Institute Genomics Platform"/>
            <consortium name="The Broad Institute Genome Sequencing Center for Infectious Disease"/>
            <person name="Wu L."/>
            <person name="Ma J."/>
        </authorList>
    </citation>
    <scope>NUCLEOTIDE SEQUENCE [LARGE SCALE GENOMIC DNA]</scope>
    <source>
        <strain evidence="2">CGMCC 4.1782</strain>
    </source>
</reference>
<dbReference type="EMBL" id="JBHUIM010000002">
    <property type="protein sequence ID" value="MFD2247921.1"/>
    <property type="molecule type" value="Genomic_DNA"/>
</dbReference>
<sequence>MKQTRNILALLMLFIHLSSLAIISFLPGESAGVAFKKVCLREEARTEAVATAAGKYNVESLLLSVAEDAKAPAAETEIKLCSVKLYCTAASYAVAITTPLFRYQEPLYIQLAYTSLTSFTEPEPPKIS</sequence>